<evidence type="ECO:0000256" key="2">
    <source>
        <dbReference type="ARBA" id="ARBA00022553"/>
    </source>
</evidence>
<evidence type="ECO:0000313" key="11">
    <source>
        <dbReference type="Proteomes" id="UP000054598"/>
    </source>
</evidence>
<dbReference type="GO" id="GO:0009358">
    <property type="term" value="C:polyphosphate kinase complex"/>
    <property type="evidence" value="ECO:0007669"/>
    <property type="project" value="InterPro"/>
</dbReference>
<dbReference type="InterPro" id="IPR036832">
    <property type="entry name" value="PPK_N_dom_sf"/>
</dbReference>
<evidence type="ECO:0000256" key="6">
    <source>
        <dbReference type="ARBA" id="ARBA00022840"/>
    </source>
</evidence>
<dbReference type="Pfam" id="PF13089">
    <property type="entry name" value="PP_kinase_N"/>
    <property type="match status" value="1"/>
</dbReference>
<dbReference type="Proteomes" id="UP000054598">
    <property type="component" value="Unassembled WGS sequence"/>
</dbReference>
<feature type="domain" description="Polyphosphate kinase N-terminal" evidence="9">
    <location>
        <begin position="1"/>
        <end position="64"/>
    </location>
</feature>
<name>A0A117MFU4_9EURY</name>
<evidence type="ECO:0000259" key="8">
    <source>
        <dbReference type="Pfam" id="PF02503"/>
    </source>
</evidence>
<evidence type="ECO:0000256" key="1">
    <source>
        <dbReference type="ARBA" id="ARBA00012960"/>
    </source>
</evidence>
<protein>
    <recommendedName>
        <fullName evidence="1">ATP-polyphosphate phosphotransferase</fullName>
        <ecNumber evidence="1">2.7.4.1</ecNumber>
    </recommendedName>
</protein>
<feature type="region of interest" description="Disordered" evidence="7">
    <location>
        <begin position="223"/>
        <end position="265"/>
    </location>
</feature>
<dbReference type="EC" id="2.7.4.1" evidence="1"/>
<dbReference type="SUPFAM" id="SSF140356">
    <property type="entry name" value="PPK N-terminal domain-like"/>
    <property type="match status" value="1"/>
</dbReference>
<dbReference type="Gene3D" id="1.20.58.310">
    <property type="entry name" value="Polyphosphate kinase N-terminal domain"/>
    <property type="match status" value="1"/>
</dbReference>
<dbReference type="InterPro" id="IPR025198">
    <property type="entry name" value="PPK_N_dom"/>
</dbReference>
<dbReference type="GO" id="GO:0005524">
    <property type="term" value="F:ATP binding"/>
    <property type="evidence" value="ECO:0007669"/>
    <property type="project" value="UniProtKB-KW"/>
</dbReference>
<reference evidence="11" key="1">
    <citation type="journal article" date="2015" name="MBio">
        <title>Genome-Resolved Metagenomic Analysis Reveals Roles for Candidate Phyla and Other Microbial Community Members in Biogeochemical Transformations in Oil Reservoirs.</title>
        <authorList>
            <person name="Hu P."/>
            <person name="Tom L."/>
            <person name="Singh A."/>
            <person name="Thomas B.C."/>
            <person name="Baker B.J."/>
            <person name="Piceno Y.M."/>
            <person name="Andersen G.L."/>
            <person name="Banfield J.F."/>
        </authorList>
    </citation>
    <scope>NUCLEOTIDE SEQUENCE [LARGE SCALE GENOMIC DNA]</scope>
</reference>
<dbReference type="InterPro" id="IPR036830">
    <property type="entry name" value="PP_kinase_middle_dom_sf"/>
</dbReference>
<evidence type="ECO:0000313" key="10">
    <source>
        <dbReference type="EMBL" id="KUL01708.1"/>
    </source>
</evidence>
<evidence type="ECO:0000256" key="3">
    <source>
        <dbReference type="ARBA" id="ARBA00022679"/>
    </source>
</evidence>
<dbReference type="InterPro" id="IPR003414">
    <property type="entry name" value="PP_kinase"/>
</dbReference>
<accession>A0A117MFU4</accession>
<gene>
    <name evidence="10" type="ORF">XE10_0931</name>
</gene>
<organism evidence="10 11">
    <name type="scientific">Methanoculleus marisnigri</name>
    <dbReference type="NCBI Taxonomy" id="2198"/>
    <lineage>
        <taxon>Archaea</taxon>
        <taxon>Methanobacteriati</taxon>
        <taxon>Methanobacteriota</taxon>
        <taxon>Stenosarchaea group</taxon>
        <taxon>Methanomicrobia</taxon>
        <taxon>Methanomicrobiales</taxon>
        <taxon>Methanomicrobiaceae</taxon>
        <taxon>Methanoculleus</taxon>
    </lineage>
</organism>
<sequence>FMMVRVSGLRRQRTRGALEAPPDRMTPTEQLTAIRQDLTPLLEEASRCWSEDILPGLNRAGILIHRHQDLGPDQKRALEDFFEQEVFPVLTPLAFDVGHPFPFVSGLSLNLAVIINDPEHGTVFSRLKVPLDILQRLIRVPGDILDADDPESLSGANAHHFIFLEDLVAANLDRLYPGVEVVAAYPFRITRDADFEIEEDEASDLLTAIEGSVELRRIGEPIRLEADSPPEPDFYARGPPRHGRHHGTCSGRPPGPERPAVPSLLPARPLRRRGYLLHDPKAGHPALPSL</sequence>
<dbReference type="AlphaFoldDB" id="A0A117MFU4"/>
<dbReference type="GO" id="GO:0006799">
    <property type="term" value="P:polyphosphate biosynthetic process"/>
    <property type="evidence" value="ECO:0007669"/>
    <property type="project" value="InterPro"/>
</dbReference>
<dbReference type="GO" id="GO:0008976">
    <property type="term" value="F:polyphosphate kinase activity"/>
    <property type="evidence" value="ECO:0007669"/>
    <property type="project" value="UniProtKB-EC"/>
</dbReference>
<feature type="domain" description="Polyphosphate kinase middle" evidence="8">
    <location>
        <begin position="74"/>
        <end position="229"/>
    </location>
</feature>
<dbReference type="PATRIC" id="fig|2198.3.peg.786"/>
<dbReference type="Gene3D" id="3.30.1840.10">
    <property type="entry name" value="Polyphosphate kinase middle domain"/>
    <property type="match status" value="1"/>
</dbReference>
<feature type="non-terminal residue" evidence="10">
    <location>
        <position position="1"/>
    </location>
</feature>
<dbReference type="PANTHER" id="PTHR30218:SF0">
    <property type="entry name" value="POLYPHOSPHATE KINASE"/>
    <property type="match status" value="1"/>
</dbReference>
<evidence type="ECO:0000256" key="7">
    <source>
        <dbReference type="SAM" id="MobiDB-lite"/>
    </source>
</evidence>
<dbReference type="InterPro" id="IPR024953">
    <property type="entry name" value="PP_kinase_middle"/>
</dbReference>
<evidence type="ECO:0000256" key="4">
    <source>
        <dbReference type="ARBA" id="ARBA00022741"/>
    </source>
</evidence>
<dbReference type="EMBL" id="LGHE01000090">
    <property type="protein sequence ID" value="KUL01708.1"/>
    <property type="molecule type" value="Genomic_DNA"/>
</dbReference>
<keyword evidence="5 10" id="KW-0418">Kinase</keyword>
<dbReference type="Pfam" id="PF02503">
    <property type="entry name" value="PP_kinase"/>
    <property type="match status" value="1"/>
</dbReference>
<evidence type="ECO:0000259" key="9">
    <source>
        <dbReference type="Pfam" id="PF13089"/>
    </source>
</evidence>
<comment type="caution">
    <text evidence="10">The sequence shown here is derived from an EMBL/GenBank/DDBJ whole genome shotgun (WGS) entry which is preliminary data.</text>
</comment>
<keyword evidence="6" id="KW-0067">ATP-binding</keyword>
<dbReference type="SUPFAM" id="SSF143724">
    <property type="entry name" value="PHP14-like"/>
    <property type="match status" value="1"/>
</dbReference>
<dbReference type="PANTHER" id="PTHR30218">
    <property type="entry name" value="POLYPHOSPHATE KINASE"/>
    <property type="match status" value="1"/>
</dbReference>
<keyword evidence="4" id="KW-0547">Nucleotide-binding</keyword>
<keyword evidence="2" id="KW-0597">Phosphoprotein</keyword>
<evidence type="ECO:0000256" key="5">
    <source>
        <dbReference type="ARBA" id="ARBA00022777"/>
    </source>
</evidence>
<proteinExistence type="predicted"/>
<keyword evidence="3" id="KW-0808">Transferase</keyword>